<dbReference type="HAMAP" id="MF_00227">
    <property type="entry name" value="RNase_P"/>
    <property type="match status" value="1"/>
</dbReference>
<comment type="function">
    <text evidence="1 7">RNaseP catalyzes the removal of the 5'-leader sequence from pre-tRNA to produce the mature 5'-terminus. It can also cleave other RNA substrates such as 4.5S RNA. The protein component plays an auxiliary but essential role in vivo by binding to the 5'-leader sequence and broadening the substrate specificity of the ribozyme.</text>
</comment>
<dbReference type="SUPFAM" id="SSF54211">
    <property type="entry name" value="Ribosomal protein S5 domain 2-like"/>
    <property type="match status" value="1"/>
</dbReference>
<dbReference type="PROSITE" id="PS00648">
    <property type="entry name" value="RIBONUCLEASE_P"/>
    <property type="match status" value="1"/>
</dbReference>
<dbReference type="RefSeq" id="WP_060935073.1">
    <property type="nucleotide sequence ID" value="NZ_KQ960432.1"/>
</dbReference>
<dbReference type="PATRIC" id="fig|322095.3.peg.606"/>
<dbReference type="STRING" id="322095.HMPREF3185_00613"/>
<dbReference type="GO" id="GO:0004526">
    <property type="term" value="F:ribonuclease P activity"/>
    <property type="evidence" value="ECO:0007669"/>
    <property type="project" value="UniProtKB-UniRule"/>
</dbReference>
<evidence type="ECO:0000256" key="5">
    <source>
        <dbReference type="ARBA" id="ARBA00022801"/>
    </source>
</evidence>
<keyword evidence="6 7" id="KW-0694">RNA-binding</keyword>
<comment type="subunit">
    <text evidence="7">Consists of a catalytic RNA component (M1 or rnpB) and a protein subunit.</text>
</comment>
<dbReference type="InterPro" id="IPR020539">
    <property type="entry name" value="RNase_P_CS"/>
</dbReference>
<keyword evidence="4 7" id="KW-0255">Endonuclease</keyword>
<proteinExistence type="inferred from homology"/>
<dbReference type="AlphaFoldDB" id="A0A134BAX1"/>
<dbReference type="OrthoDB" id="1524972at2"/>
<evidence type="ECO:0000256" key="3">
    <source>
        <dbReference type="ARBA" id="ARBA00022722"/>
    </source>
</evidence>
<dbReference type="InterPro" id="IPR014721">
    <property type="entry name" value="Ribsml_uS5_D2-typ_fold_subgr"/>
</dbReference>
<gene>
    <name evidence="7" type="primary">rnpA</name>
    <name evidence="8" type="ORF">HMPREF3185_00613</name>
</gene>
<keyword evidence="9" id="KW-1185">Reference proteome</keyword>
<evidence type="ECO:0000313" key="9">
    <source>
        <dbReference type="Proteomes" id="UP000070224"/>
    </source>
</evidence>
<evidence type="ECO:0000256" key="7">
    <source>
        <dbReference type="HAMAP-Rule" id="MF_00227"/>
    </source>
</evidence>
<dbReference type="EC" id="3.1.26.5" evidence="7"/>
<sequence length="147" mass="16671">MEDLTTTPLRYTLSKEERLHLKRDVDALFASGHAFIAYPLRVVVNTTPIGEGEEPSCAILAVAAKKYFRRANKRNRVKRLIRESYRLRKHRLLDLAKAQGLHIHLGLLSVAKELPTQADVNRGMDKALSRICEELTPKAEEPTNEEA</sequence>
<keyword evidence="3 7" id="KW-0540">Nuclease</keyword>
<dbReference type="InterPro" id="IPR000100">
    <property type="entry name" value="RNase_P"/>
</dbReference>
<protein>
    <recommendedName>
        <fullName evidence="7">Ribonuclease P protein component</fullName>
        <shortName evidence="7">RNase P protein</shortName>
        <shortName evidence="7">RNaseP protein</shortName>
        <ecNumber evidence="7">3.1.26.5</ecNumber>
    </recommendedName>
    <alternativeName>
        <fullName evidence="7">Protein C5</fullName>
    </alternativeName>
</protein>
<evidence type="ECO:0000256" key="1">
    <source>
        <dbReference type="ARBA" id="ARBA00002663"/>
    </source>
</evidence>
<dbReference type="GO" id="GO:0001682">
    <property type="term" value="P:tRNA 5'-leader removal"/>
    <property type="evidence" value="ECO:0007669"/>
    <property type="project" value="UniProtKB-UniRule"/>
</dbReference>
<evidence type="ECO:0000256" key="2">
    <source>
        <dbReference type="ARBA" id="ARBA00022694"/>
    </source>
</evidence>
<comment type="caution">
    <text evidence="8">The sequence shown here is derived from an EMBL/GenBank/DDBJ whole genome shotgun (WGS) entry which is preliminary data.</text>
</comment>
<evidence type="ECO:0000256" key="4">
    <source>
        <dbReference type="ARBA" id="ARBA00022759"/>
    </source>
</evidence>
<dbReference type="Pfam" id="PF00825">
    <property type="entry name" value="Ribonuclease_P"/>
    <property type="match status" value="1"/>
</dbReference>
<evidence type="ECO:0000256" key="6">
    <source>
        <dbReference type="ARBA" id="ARBA00022884"/>
    </source>
</evidence>
<dbReference type="EMBL" id="LSDK01000049">
    <property type="protein sequence ID" value="KXB77099.1"/>
    <property type="molecule type" value="Genomic_DNA"/>
</dbReference>
<dbReference type="InterPro" id="IPR020568">
    <property type="entry name" value="Ribosomal_Su5_D2-typ_SF"/>
</dbReference>
<reference evidence="9" key="1">
    <citation type="submission" date="2016-01" db="EMBL/GenBank/DDBJ databases">
        <authorList>
            <person name="Mitreva M."/>
            <person name="Pepin K.H."/>
            <person name="Mihindukulasuriya K.A."/>
            <person name="Fulton R."/>
            <person name="Fronick C."/>
            <person name="O'Laughlin M."/>
            <person name="Miner T."/>
            <person name="Herter B."/>
            <person name="Rosa B.A."/>
            <person name="Cordes M."/>
            <person name="Tomlinson C."/>
            <person name="Wollam A."/>
            <person name="Palsikar V.B."/>
            <person name="Mardis E.R."/>
            <person name="Wilson R.K."/>
        </authorList>
    </citation>
    <scope>NUCLEOTIDE SEQUENCE [LARGE SCALE GENOMIC DNA]</scope>
    <source>
        <strain evidence="9">KA00683</strain>
    </source>
</reference>
<keyword evidence="2 7" id="KW-0819">tRNA processing</keyword>
<accession>A0A134BAX1</accession>
<comment type="catalytic activity">
    <reaction evidence="7">
        <text>Endonucleolytic cleavage of RNA, removing 5'-extranucleotides from tRNA precursor.</text>
        <dbReference type="EC" id="3.1.26.5"/>
    </reaction>
</comment>
<dbReference type="Proteomes" id="UP000070224">
    <property type="component" value="Unassembled WGS sequence"/>
</dbReference>
<comment type="similarity">
    <text evidence="7">Belongs to the RnpA family.</text>
</comment>
<dbReference type="GO" id="GO:0000049">
    <property type="term" value="F:tRNA binding"/>
    <property type="evidence" value="ECO:0007669"/>
    <property type="project" value="UniProtKB-UniRule"/>
</dbReference>
<evidence type="ECO:0000313" key="8">
    <source>
        <dbReference type="EMBL" id="KXB77099.1"/>
    </source>
</evidence>
<dbReference type="Gene3D" id="3.30.230.10">
    <property type="match status" value="1"/>
</dbReference>
<keyword evidence="5 7" id="KW-0378">Hydrolase</keyword>
<organism evidence="8 9">
    <name type="scientific">Porphyromonas somerae</name>
    <dbReference type="NCBI Taxonomy" id="322095"/>
    <lineage>
        <taxon>Bacteria</taxon>
        <taxon>Pseudomonadati</taxon>
        <taxon>Bacteroidota</taxon>
        <taxon>Bacteroidia</taxon>
        <taxon>Bacteroidales</taxon>
        <taxon>Porphyromonadaceae</taxon>
        <taxon>Porphyromonas</taxon>
    </lineage>
</organism>
<name>A0A134BAX1_9PORP</name>